<feature type="region of interest" description="Disordered" evidence="1">
    <location>
        <begin position="264"/>
        <end position="291"/>
    </location>
</feature>
<dbReference type="EMBL" id="BMAR01000003">
    <property type="protein sequence ID" value="GFR42414.1"/>
    <property type="molecule type" value="Genomic_DNA"/>
</dbReference>
<evidence type="ECO:0000313" key="2">
    <source>
        <dbReference type="EMBL" id="GFR42414.1"/>
    </source>
</evidence>
<keyword evidence="3" id="KW-1185">Reference proteome</keyword>
<feature type="non-terminal residue" evidence="2">
    <location>
        <position position="964"/>
    </location>
</feature>
<evidence type="ECO:0000256" key="1">
    <source>
        <dbReference type="SAM" id="MobiDB-lite"/>
    </source>
</evidence>
<reference evidence="2 3" key="1">
    <citation type="journal article" date="2021" name="Sci. Rep.">
        <title>Genome sequencing of the multicellular alga Astrephomene provides insights into convergent evolution of germ-soma differentiation.</title>
        <authorList>
            <person name="Yamashita S."/>
            <person name="Yamamoto K."/>
            <person name="Matsuzaki R."/>
            <person name="Suzuki S."/>
            <person name="Yamaguchi H."/>
            <person name="Hirooka S."/>
            <person name="Minakuchi Y."/>
            <person name="Miyagishima S."/>
            <person name="Kawachi M."/>
            <person name="Toyoda A."/>
            <person name="Nozaki H."/>
        </authorList>
    </citation>
    <scope>NUCLEOTIDE SEQUENCE [LARGE SCALE GENOMIC DNA]</scope>
    <source>
        <strain evidence="2 3">NIES-4017</strain>
    </source>
</reference>
<dbReference type="AlphaFoldDB" id="A0AAD3DJM7"/>
<organism evidence="2 3">
    <name type="scientific">Astrephomene gubernaculifera</name>
    <dbReference type="NCBI Taxonomy" id="47775"/>
    <lineage>
        <taxon>Eukaryota</taxon>
        <taxon>Viridiplantae</taxon>
        <taxon>Chlorophyta</taxon>
        <taxon>core chlorophytes</taxon>
        <taxon>Chlorophyceae</taxon>
        <taxon>CS clade</taxon>
        <taxon>Chlamydomonadales</taxon>
        <taxon>Astrephomenaceae</taxon>
        <taxon>Astrephomene</taxon>
    </lineage>
</organism>
<feature type="region of interest" description="Disordered" evidence="1">
    <location>
        <begin position="77"/>
        <end position="109"/>
    </location>
</feature>
<proteinExistence type="predicted"/>
<name>A0AAD3DJM7_9CHLO</name>
<feature type="compositionally biased region" description="Low complexity" evidence="1">
    <location>
        <begin position="272"/>
        <end position="287"/>
    </location>
</feature>
<protein>
    <submittedName>
        <fullName evidence="2">Uncharacterized protein</fullName>
    </submittedName>
</protein>
<gene>
    <name evidence="2" type="ORF">Agub_g3314</name>
</gene>
<feature type="non-terminal residue" evidence="2">
    <location>
        <position position="1"/>
    </location>
</feature>
<feature type="region of interest" description="Disordered" evidence="1">
    <location>
        <begin position="1"/>
        <end position="23"/>
    </location>
</feature>
<evidence type="ECO:0000313" key="3">
    <source>
        <dbReference type="Proteomes" id="UP001054857"/>
    </source>
</evidence>
<accession>A0AAD3DJM7</accession>
<sequence length="964" mass="98966">ELGGSLGRMEATVHARAAETPQGLSEWTMRDVSLSSSPSAAITLAEPAGRNAHAAAAANGTPSGFCSPALQAARARARAARATSSAPAPASVSTGASAGASAGAVGQHTPQQPCDAAYGSLAKRLLSYLLAGLDRLELDAMQLLRLVAAIQHPCTADLFDTSSARCEVLLALLSAPLRQKSDHHAHLAWRGNSGGGSSGTGGLGGSRVTRAGTAEYDTAVAAAAAAVLPGTLRLLDTDDLIAVLHAASQRQVRFTSQVRQQELQRLEEEQRGGQQQQRQQPQSSSAVERARVAERADPIAAAVLSFGLAQLLDLASSDYRPGYMYGATHDASPLLPPLQNEFTALPPPGGRRWSASSPQPRCTTRGREPSPPPTAEQWHTAVTALADGTLALASPAALAAAAAAAVPTAAVGGAGGGGGGSPDLAGLTPAALLRLLRALAPVWRQLHPDQTADMAAALSELHAAAREWARLEADVAVEAAQGRRGRVRAYGGGWRSGAPEAEDWQAVQCAVADAMYGMSAESLAEAVTAAAELAEAAPLREEWVAAVTEVLVMAPPQPPAPLAGGLKGLTDAGIVLELLLGCMELERVQVQLAPAGAHVEAEAAVDAAALATEVERVGSAEEPGAASAPQVGFALPVLPLLQRLGALLEGVQQKRQRPAEECESRGMHLPLPPSAVCQLLPRLAQLASTLPLAAAVSRAALPLLSYLQRCAFSGASVEDLVAALAGIGRLLLRPSDPWVTALCDATFPLLRPAVKTPLHQLSALSQAMAAAWVVPTAEWHAALAAATLQQLQVRHPQLYGTHSGRAGANAEWNNAGSRSSLAVTVASLEQLLGAEAMWFRLSGSVVVAGPGSSSSSTSSEWVGALVAASVPLLPAAAAGQPGALGGLPYWLHVLGYDPGPDFISALLQGCSRASLAAFTAPQLARLSYGLAGLGYQPEDPWVAALQRAAASKLDACDPHDLLDL</sequence>
<dbReference type="Proteomes" id="UP001054857">
    <property type="component" value="Unassembled WGS sequence"/>
</dbReference>
<feature type="compositionally biased region" description="Low complexity" evidence="1">
    <location>
        <begin position="80"/>
        <end position="106"/>
    </location>
</feature>
<feature type="region of interest" description="Disordered" evidence="1">
    <location>
        <begin position="347"/>
        <end position="376"/>
    </location>
</feature>
<comment type="caution">
    <text evidence="2">The sequence shown here is derived from an EMBL/GenBank/DDBJ whole genome shotgun (WGS) entry which is preliminary data.</text>
</comment>